<reference evidence="2" key="1">
    <citation type="submission" date="2006-10" db="EMBL/GenBank/DDBJ databases">
        <authorList>
            <person name="Amadeo P."/>
            <person name="Zhao Q."/>
            <person name="Wortman J."/>
            <person name="Fraser-Liggett C."/>
            <person name="Carlton J."/>
        </authorList>
    </citation>
    <scope>NUCLEOTIDE SEQUENCE</scope>
    <source>
        <strain evidence="2">G3</strain>
    </source>
</reference>
<dbReference type="PROSITE" id="PS50297">
    <property type="entry name" value="ANK_REP_REGION"/>
    <property type="match status" value="1"/>
</dbReference>
<evidence type="ECO:0000256" key="1">
    <source>
        <dbReference type="PROSITE-ProRule" id="PRU00023"/>
    </source>
</evidence>
<dbReference type="STRING" id="5722.A2F059"/>
<keyword evidence="3" id="KW-1185">Reference proteome</keyword>
<organism evidence="2 3">
    <name type="scientific">Trichomonas vaginalis (strain ATCC PRA-98 / G3)</name>
    <dbReference type="NCBI Taxonomy" id="412133"/>
    <lineage>
        <taxon>Eukaryota</taxon>
        <taxon>Metamonada</taxon>
        <taxon>Parabasalia</taxon>
        <taxon>Trichomonadida</taxon>
        <taxon>Trichomonadidae</taxon>
        <taxon>Trichomonas</taxon>
    </lineage>
</organism>
<reference evidence="2" key="2">
    <citation type="journal article" date="2007" name="Science">
        <title>Draft genome sequence of the sexually transmitted pathogen Trichomonas vaginalis.</title>
        <authorList>
            <person name="Carlton J.M."/>
            <person name="Hirt R.P."/>
            <person name="Silva J.C."/>
            <person name="Delcher A.L."/>
            <person name="Schatz M."/>
            <person name="Zhao Q."/>
            <person name="Wortman J.R."/>
            <person name="Bidwell S.L."/>
            <person name="Alsmark U.C.M."/>
            <person name="Besteiro S."/>
            <person name="Sicheritz-Ponten T."/>
            <person name="Noel C.J."/>
            <person name="Dacks J.B."/>
            <person name="Foster P.G."/>
            <person name="Simillion C."/>
            <person name="Van de Peer Y."/>
            <person name="Miranda-Saavedra D."/>
            <person name="Barton G.J."/>
            <person name="Westrop G.D."/>
            <person name="Mueller S."/>
            <person name="Dessi D."/>
            <person name="Fiori P.L."/>
            <person name="Ren Q."/>
            <person name="Paulsen I."/>
            <person name="Zhang H."/>
            <person name="Bastida-Corcuera F.D."/>
            <person name="Simoes-Barbosa A."/>
            <person name="Brown M.T."/>
            <person name="Hayes R.D."/>
            <person name="Mukherjee M."/>
            <person name="Okumura C.Y."/>
            <person name="Schneider R."/>
            <person name="Smith A.J."/>
            <person name="Vanacova S."/>
            <person name="Villalvazo M."/>
            <person name="Haas B.J."/>
            <person name="Pertea M."/>
            <person name="Feldblyum T.V."/>
            <person name="Utterback T.R."/>
            <person name="Shu C.L."/>
            <person name="Osoegawa K."/>
            <person name="de Jong P.J."/>
            <person name="Hrdy I."/>
            <person name="Horvathova L."/>
            <person name="Zubacova Z."/>
            <person name="Dolezal P."/>
            <person name="Malik S.B."/>
            <person name="Logsdon J.M. Jr."/>
            <person name="Henze K."/>
            <person name="Gupta A."/>
            <person name="Wang C.C."/>
            <person name="Dunne R.L."/>
            <person name="Upcroft J.A."/>
            <person name="Upcroft P."/>
            <person name="White O."/>
            <person name="Salzberg S.L."/>
            <person name="Tang P."/>
            <person name="Chiu C.-H."/>
            <person name="Lee Y.-S."/>
            <person name="Embley T.M."/>
            <person name="Coombs G.H."/>
            <person name="Mottram J.C."/>
            <person name="Tachezy J."/>
            <person name="Fraser-Liggett C.M."/>
            <person name="Johnson P.J."/>
        </authorList>
    </citation>
    <scope>NUCLEOTIDE SEQUENCE [LARGE SCALE GENOMIC DNA]</scope>
    <source>
        <strain evidence="2">G3</strain>
    </source>
</reference>
<dbReference type="AlphaFoldDB" id="A2F059"/>
<accession>A2F059</accession>
<dbReference type="RefSeq" id="XP_001330390.1">
    <property type="nucleotide sequence ID" value="XM_001330355.1"/>
</dbReference>
<evidence type="ECO:0000313" key="2">
    <source>
        <dbReference type="EMBL" id="EAY01694.1"/>
    </source>
</evidence>
<dbReference type="SMR" id="A2F059"/>
<keyword evidence="1" id="KW-0040">ANK repeat</keyword>
<dbReference type="VEuPathDB" id="TrichDB:TVAG_316810"/>
<dbReference type="PANTHER" id="PTHR22677">
    <property type="entry name" value="ANKYRIN REPEAT DOMAIN-CONTAINING PROTEIN 60"/>
    <property type="match status" value="1"/>
</dbReference>
<dbReference type="SMART" id="SM00248">
    <property type="entry name" value="ANK"/>
    <property type="match status" value="1"/>
</dbReference>
<dbReference type="EMBL" id="DS113559">
    <property type="protein sequence ID" value="EAY01694.1"/>
    <property type="molecule type" value="Genomic_DNA"/>
</dbReference>
<dbReference type="Proteomes" id="UP000001542">
    <property type="component" value="Unassembled WGS sequence"/>
</dbReference>
<gene>
    <name evidence="2" type="ORF">TVAG_316810</name>
</gene>
<dbReference type="InterPro" id="IPR036770">
    <property type="entry name" value="Ankyrin_rpt-contain_sf"/>
</dbReference>
<dbReference type="Pfam" id="PF12796">
    <property type="entry name" value="Ank_2"/>
    <property type="match status" value="1"/>
</dbReference>
<dbReference type="Gene3D" id="1.25.40.20">
    <property type="entry name" value="Ankyrin repeat-containing domain"/>
    <property type="match status" value="1"/>
</dbReference>
<protein>
    <submittedName>
        <fullName evidence="2">Uncharacterized protein</fullName>
    </submittedName>
</protein>
<sequence>MFNIPSICEYFLSNGAYFNEKDNYGQTALHYALECNRKEISEVLISHGANIKDKDIDGKTAILIAAEYYSLETLEFPKIE</sequence>
<name>A2F059_TRIV3</name>
<dbReference type="InParanoid" id="A2F059"/>
<dbReference type="PANTHER" id="PTHR22677:SF4">
    <property type="entry name" value="USHER SYNDROME TYPE-1G PROTEIN-LIKE PROTEIN"/>
    <property type="match status" value="1"/>
</dbReference>
<dbReference type="InterPro" id="IPR002110">
    <property type="entry name" value="Ankyrin_rpt"/>
</dbReference>
<dbReference type="SUPFAM" id="SSF48403">
    <property type="entry name" value="Ankyrin repeat"/>
    <property type="match status" value="1"/>
</dbReference>
<dbReference type="KEGG" id="tva:75681523"/>
<dbReference type="PROSITE" id="PS50088">
    <property type="entry name" value="ANK_REPEAT"/>
    <property type="match status" value="1"/>
</dbReference>
<dbReference type="OrthoDB" id="71307at2759"/>
<feature type="repeat" description="ANK" evidence="1">
    <location>
        <begin position="24"/>
        <end position="56"/>
    </location>
</feature>
<dbReference type="InterPro" id="IPR039323">
    <property type="entry name" value="ANKRD_45/46/60"/>
</dbReference>
<proteinExistence type="predicted"/>
<evidence type="ECO:0000313" key="3">
    <source>
        <dbReference type="Proteomes" id="UP000001542"/>
    </source>
</evidence>
<dbReference type="VEuPathDB" id="TrichDB:TVAGG3_0985500"/>